<comment type="caution">
    <text evidence="2">The sequence shown here is derived from an EMBL/GenBank/DDBJ whole genome shotgun (WGS) entry which is preliminary data.</text>
</comment>
<gene>
    <name evidence="2" type="ORF">GCM10008956_15470</name>
</gene>
<reference evidence="3" key="1">
    <citation type="journal article" date="2019" name="Int. J. Syst. Evol. Microbiol.">
        <title>The Global Catalogue of Microorganisms (GCM) 10K type strain sequencing project: providing services to taxonomists for standard genome sequencing and annotation.</title>
        <authorList>
            <consortium name="The Broad Institute Genomics Platform"/>
            <consortium name="The Broad Institute Genome Sequencing Center for Infectious Disease"/>
            <person name="Wu L."/>
            <person name="Ma J."/>
        </authorList>
    </citation>
    <scope>NUCLEOTIDE SEQUENCE [LARGE SCALE GENOMIC DNA]</scope>
    <source>
        <strain evidence="3">JCM 31047</strain>
    </source>
</reference>
<feature type="coiled-coil region" evidence="1">
    <location>
        <begin position="16"/>
        <end position="43"/>
    </location>
</feature>
<dbReference type="Proteomes" id="UP000600547">
    <property type="component" value="Unassembled WGS sequence"/>
</dbReference>
<name>A0A8H9GNP6_9DEIO</name>
<accession>A0A8H9GNP6</accession>
<organism evidence="2 3">
    <name type="scientific">Deinococcus arenae</name>
    <dbReference type="NCBI Taxonomy" id="1452751"/>
    <lineage>
        <taxon>Bacteria</taxon>
        <taxon>Thermotogati</taxon>
        <taxon>Deinococcota</taxon>
        <taxon>Deinococci</taxon>
        <taxon>Deinococcales</taxon>
        <taxon>Deinococcaceae</taxon>
        <taxon>Deinococcus</taxon>
    </lineage>
</organism>
<dbReference type="AlphaFoldDB" id="A0A8H9GNP6"/>
<sequence>MTMNVKRVITTDDQNIQEFNALNADLRAEKMALQQTRAATEAARLALPTQVQAITGPAVQAAQSAASLAVQRAGVVGSVPNEAALAGRAAGDYRVGMEIVTWNGNAVTARTAVLASDADVQEARALAQEADSKADTASDLAGEVQAKTAPAVATLADTFGGRTFAGLRAAIQAGANQLADADYPADGTPLTLTPANPIRGRGRKITRLTTQAGVTPAGPVLVDLGSVTDSDPTKAHSGVTLASLTIADTAQVGGAGVGLLWRGSHRTVRDVSVRGFYGGGSAVQFDAANTYCATLDTFDLFDGSFGVTLPANPANSGERIAFSNGSIFNVQTSCLRVLAEGWFVKLHNVSLDYPGVSAIQAGAPLSVDMHQCHLEWSAPGQPHLPLVSSTAGCTDFGIITLTGCDLVHFVTGNLTFPDLIGPGLQRGTVILRDCLVTWVDGGNVRRQRVTRAFTHHVPFGGVAPVGGQAYQNDTAAALRLVLRVTLPAGGSWAAYTGDTSGTGNMAAFVNSASSAAEHTVTVDVPAGHYYKLSNTATLLRSEFLA</sequence>
<keyword evidence="1" id="KW-0175">Coiled coil</keyword>
<protein>
    <submittedName>
        <fullName evidence="2">Uncharacterized protein</fullName>
    </submittedName>
</protein>
<proteinExistence type="predicted"/>
<evidence type="ECO:0000256" key="1">
    <source>
        <dbReference type="SAM" id="Coils"/>
    </source>
</evidence>
<evidence type="ECO:0000313" key="3">
    <source>
        <dbReference type="Proteomes" id="UP000600547"/>
    </source>
</evidence>
<evidence type="ECO:0000313" key="2">
    <source>
        <dbReference type="EMBL" id="GGM39952.1"/>
    </source>
</evidence>
<dbReference type="EMBL" id="BMQG01000004">
    <property type="protein sequence ID" value="GGM39952.1"/>
    <property type="molecule type" value="Genomic_DNA"/>
</dbReference>
<keyword evidence="3" id="KW-1185">Reference proteome</keyword>